<evidence type="ECO:0000256" key="18">
    <source>
        <dbReference type="SAM" id="SignalP"/>
    </source>
</evidence>
<evidence type="ECO:0000256" key="10">
    <source>
        <dbReference type="ARBA" id="ARBA00023136"/>
    </source>
</evidence>
<accession>A0ABQ7KGG2</accession>
<dbReference type="PANTHER" id="PTHR11802:SF190">
    <property type="entry name" value="PHEROMONE-PROCESSING CARBOXYPEPTIDASE KEX1"/>
    <property type="match status" value="1"/>
</dbReference>
<keyword evidence="9" id="KW-0333">Golgi apparatus</keyword>
<dbReference type="Gene3D" id="3.40.50.1820">
    <property type="entry name" value="alpha/beta hydrolase"/>
    <property type="match status" value="1"/>
</dbReference>
<protein>
    <recommendedName>
        <fullName evidence="14">Pheromone-processing carboxypeptidase KEX1</fullName>
        <ecNumber evidence="12">3.4.16.6</ecNumber>
    </recommendedName>
    <alternativeName>
        <fullName evidence="15">Carboxypeptidase D</fullName>
    </alternativeName>
    <alternativeName>
        <fullName evidence="13">Pheromone-processing carboxypeptidase kex1</fullName>
    </alternativeName>
</protein>
<feature type="chain" id="PRO_5047245516" description="Pheromone-processing carboxypeptidase KEX1" evidence="18">
    <location>
        <begin position="26"/>
        <end position="587"/>
    </location>
</feature>
<dbReference type="PANTHER" id="PTHR11802">
    <property type="entry name" value="SERINE PROTEASE FAMILY S10 SERINE CARBOXYPEPTIDASE"/>
    <property type="match status" value="1"/>
</dbReference>
<gene>
    <name evidence="19" type="primary">KEX1</name>
    <name evidence="19" type="ORF">BGZ96_007041</name>
</gene>
<dbReference type="PROSITE" id="PS00560">
    <property type="entry name" value="CARBOXYPEPT_SER_HIS"/>
    <property type="match status" value="1"/>
</dbReference>
<dbReference type="InterPro" id="IPR029058">
    <property type="entry name" value="AB_hydrolase_fold"/>
</dbReference>
<keyword evidence="6" id="KW-0053">Apoptosis</keyword>
<feature type="transmembrane region" description="Helical" evidence="17">
    <location>
        <begin position="489"/>
        <end position="508"/>
    </location>
</feature>
<evidence type="ECO:0000256" key="9">
    <source>
        <dbReference type="ARBA" id="ARBA00023034"/>
    </source>
</evidence>
<keyword evidence="4" id="KW-0121">Carboxypeptidase</keyword>
<keyword evidence="8 17" id="KW-1133">Transmembrane helix</keyword>
<dbReference type="Proteomes" id="UP001194696">
    <property type="component" value="Unassembled WGS sequence"/>
</dbReference>
<keyword evidence="7 18" id="KW-0732">Signal</keyword>
<evidence type="ECO:0000256" key="3">
    <source>
        <dbReference type="ARBA" id="ARBA00009431"/>
    </source>
</evidence>
<proteinExistence type="inferred from homology"/>
<comment type="subcellular location">
    <subcellularLocation>
        <location evidence="2">Golgi apparatus</location>
        <location evidence="2">trans-Golgi network membrane</location>
        <topology evidence="2">Single-pass type I membrane protein</topology>
    </subcellularLocation>
</comment>
<feature type="compositionally biased region" description="Polar residues" evidence="16">
    <location>
        <begin position="528"/>
        <end position="537"/>
    </location>
</feature>
<evidence type="ECO:0000256" key="13">
    <source>
        <dbReference type="ARBA" id="ARBA00040403"/>
    </source>
</evidence>
<keyword evidence="5 17" id="KW-0812">Transmembrane</keyword>
<keyword evidence="19" id="KW-0378">Hydrolase</keyword>
<keyword evidence="10 17" id="KW-0472">Membrane</keyword>
<keyword evidence="11" id="KW-0325">Glycoprotein</keyword>
<dbReference type="GO" id="GO:0008233">
    <property type="term" value="F:peptidase activity"/>
    <property type="evidence" value="ECO:0007669"/>
    <property type="project" value="UniProtKB-KW"/>
</dbReference>
<evidence type="ECO:0000256" key="8">
    <source>
        <dbReference type="ARBA" id="ARBA00022989"/>
    </source>
</evidence>
<sequence>MRASQLAWMAIAAIAQLSSLNIAQAQQKVAEDYLVTGLPDLSAEESAQIKQYAGHIALDPEQANNLFFWLVASRQPQKSQKLVIWLNGGPGCSSADGYFLETGPLRWVDKKLTINKGGWHEFADVVFLDQPVGTGLSYTNQPYLETMKEITTHFLAFLKEFYTIFPDRAQHDVYLAGESFAGTYIPYFGQAILEHNENVPAGHIPYNLQGLAIGNGWIDPLHQYTSYIPFIEQYGLATPELMPLMNAQQDICLDAIRRQDLISQNACEQLVTLILQSNSGTNQCVNQYDIRLLDQYPECGLNWPYELPLMSVYLNREDVKKALHVNTGTIHWDECSRRVSIALQQDDSTPAITLLPSILEKTKIMLFSGQQDLICNHIGTEYLISNMTWQGSQGFQDTQPIGWKVEDKPAGEWKQARNLTYVLIYNSSHMVPYDVPLVALDMMNRFMGLDTKLQTFTSSLESDIDNAVPLGGEKVDISQPKPSISSNSGSAALLFVVMVIGVAIFVIVRKNQRQKKLGGGHDDVQWFPLSNNNNNQGMGRDRRHAPVDELDELVVEGGIHDSDDDDEEYEDFLSSGDHGRNPSPPRR</sequence>
<feature type="signal peptide" evidence="18">
    <location>
        <begin position="1"/>
        <end position="25"/>
    </location>
</feature>
<evidence type="ECO:0000256" key="14">
    <source>
        <dbReference type="ARBA" id="ARBA00040628"/>
    </source>
</evidence>
<dbReference type="InterPro" id="IPR001563">
    <property type="entry name" value="Peptidase_S10"/>
</dbReference>
<evidence type="ECO:0000313" key="19">
    <source>
        <dbReference type="EMBL" id="KAG0297304.1"/>
    </source>
</evidence>
<dbReference type="Pfam" id="PF00450">
    <property type="entry name" value="Peptidase_S10"/>
    <property type="match status" value="1"/>
</dbReference>
<evidence type="ECO:0000256" key="12">
    <source>
        <dbReference type="ARBA" id="ARBA00038895"/>
    </source>
</evidence>
<dbReference type="GO" id="GO:0006508">
    <property type="term" value="P:proteolysis"/>
    <property type="evidence" value="ECO:0007669"/>
    <property type="project" value="UniProtKB-KW"/>
</dbReference>
<dbReference type="EMBL" id="JAAAIM010000035">
    <property type="protein sequence ID" value="KAG0297304.1"/>
    <property type="molecule type" value="Genomic_DNA"/>
</dbReference>
<organism evidence="19 20">
    <name type="scientific">Linnemannia gamsii</name>
    <dbReference type="NCBI Taxonomy" id="64522"/>
    <lineage>
        <taxon>Eukaryota</taxon>
        <taxon>Fungi</taxon>
        <taxon>Fungi incertae sedis</taxon>
        <taxon>Mucoromycota</taxon>
        <taxon>Mortierellomycotina</taxon>
        <taxon>Mortierellomycetes</taxon>
        <taxon>Mortierellales</taxon>
        <taxon>Mortierellaceae</taxon>
        <taxon>Linnemannia</taxon>
    </lineage>
</organism>
<comment type="similarity">
    <text evidence="3">Belongs to the peptidase S10 family.</text>
</comment>
<feature type="region of interest" description="Disordered" evidence="16">
    <location>
        <begin position="518"/>
        <end position="587"/>
    </location>
</feature>
<evidence type="ECO:0000256" key="7">
    <source>
        <dbReference type="ARBA" id="ARBA00022729"/>
    </source>
</evidence>
<name>A0ABQ7KGG2_9FUNG</name>
<dbReference type="EC" id="3.4.16.6" evidence="12"/>
<reference evidence="19 20" key="1">
    <citation type="journal article" date="2020" name="Fungal Divers.">
        <title>Resolving the Mortierellaceae phylogeny through synthesis of multi-gene phylogenetics and phylogenomics.</title>
        <authorList>
            <person name="Vandepol N."/>
            <person name="Liber J."/>
            <person name="Desiro A."/>
            <person name="Na H."/>
            <person name="Kennedy M."/>
            <person name="Barry K."/>
            <person name="Grigoriev I.V."/>
            <person name="Miller A.N."/>
            <person name="O'Donnell K."/>
            <person name="Stajich J.E."/>
            <person name="Bonito G."/>
        </authorList>
    </citation>
    <scope>NUCLEOTIDE SEQUENCE [LARGE SCALE GENOMIC DNA]</scope>
    <source>
        <strain evidence="19 20">AD045</strain>
    </source>
</reference>
<evidence type="ECO:0000256" key="15">
    <source>
        <dbReference type="ARBA" id="ARBA00042717"/>
    </source>
</evidence>
<evidence type="ECO:0000256" key="16">
    <source>
        <dbReference type="SAM" id="MobiDB-lite"/>
    </source>
</evidence>
<keyword evidence="20" id="KW-1185">Reference proteome</keyword>
<evidence type="ECO:0000256" key="5">
    <source>
        <dbReference type="ARBA" id="ARBA00022692"/>
    </source>
</evidence>
<evidence type="ECO:0000256" key="17">
    <source>
        <dbReference type="SAM" id="Phobius"/>
    </source>
</evidence>
<evidence type="ECO:0000256" key="2">
    <source>
        <dbReference type="ARBA" id="ARBA00004393"/>
    </source>
</evidence>
<evidence type="ECO:0000256" key="4">
    <source>
        <dbReference type="ARBA" id="ARBA00022645"/>
    </source>
</evidence>
<evidence type="ECO:0000313" key="20">
    <source>
        <dbReference type="Proteomes" id="UP001194696"/>
    </source>
</evidence>
<comment type="caution">
    <text evidence="19">The sequence shown here is derived from an EMBL/GenBank/DDBJ whole genome shotgun (WGS) entry which is preliminary data.</text>
</comment>
<dbReference type="PRINTS" id="PR00724">
    <property type="entry name" value="CRBOXYPTASEC"/>
</dbReference>
<keyword evidence="19" id="KW-0645">Protease</keyword>
<comment type="catalytic activity">
    <reaction evidence="1">
        <text>Preferential release of a C-terminal arginine or lysine residue.</text>
        <dbReference type="EC" id="3.4.16.6"/>
    </reaction>
</comment>
<evidence type="ECO:0000256" key="1">
    <source>
        <dbReference type="ARBA" id="ARBA00001003"/>
    </source>
</evidence>
<dbReference type="SUPFAM" id="SSF53474">
    <property type="entry name" value="alpha/beta-Hydrolases"/>
    <property type="match status" value="1"/>
</dbReference>
<dbReference type="InterPro" id="IPR033124">
    <property type="entry name" value="Ser_caboxypep_his_AS"/>
</dbReference>
<feature type="compositionally biased region" description="Acidic residues" evidence="16">
    <location>
        <begin position="562"/>
        <end position="571"/>
    </location>
</feature>
<evidence type="ECO:0000256" key="11">
    <source>
        <dbReference type="ARBA" id="ARBA00023180"/>
    </source>
</evidence>
<evidence type="ECO:0000256" key="6">
    <source>
        <dbReference type="ARBA" id="ARBA00022703"/>
    </source>
</evidence>